<keyword evidence="6" id="KW-0479">Metal-binding</keyword>
<keyword evidence="4 6" id="KW-1133">Transmembrane helix</keyword>
<dbReference type="Proteomes" id="UP000219440">
    <property type="component" value="Unassembled WGS sequence"/>
</dbReference>
<dbReference type="OrthoDB" id="7059309at2"/>
<keyword evidence="6" id="KW-1003">Cell membrane</keyword>
<dbReference type="PROSITE" id="PS00154">
    <property type="entry name" value="ATPASE_E1_E2"/>
    <property type="match status" value="1"/>
</dbReference>
<dbReference type="GO" id="GO:0046872">
    <property type="term" value="F:metal ion binding"/>
    <property type="evidence" value="ECO:0007669"/>
    <property type="project" value="UniProtKB-KW"/>
</dbReference>
<dbReference type="InterPro" id="IPR008250">
    <property type="entry name" value="ATPase_P-typ_transduc_dom_A_sf"/>
</dbReference>
<keyword evidence="6" id="KW-0067">ATP-binding</keyword>
<dbReference type="AlphaFoldDB" id="A0A2C8YDH2"/>
<dbReference type="GO" id="GO:0019829">
    <property type="term" value="F:ATPase-coupled monoatomic cation transmembrane transporter activity"/>
    <property type="evidence" value="ECO:0007669"/>
    <property type="project" value="InterPro"/>
</dbReference>
<comment type="subcellular location">
    <subcellularLocation>
        <location evidence="1">Cell membrane</location>
        <topology evidence="1">Multi-pass membrane protein</topology>
    </subcellularLocation>
</comment>
<feature type="transmembrane region" description="Helical" evidence="6">
    <location>
        <begin position="251"/>
        <end position="273"/>
    </location>
</feature>
<protein>
    <submittedName>
        <fullName evidence="8">Heavy metal-(Cd/Co/Hg/Pb/Zn)-translocating P-type ATPase</fullName>
    </submittedName>
</protein>
<dbReference type="InterPro" id="IPR036412">
    <property type="entry name" value="HAD-like_sf"/>
</dbReference>
<keyword evidence="6" id="KW-0547">Nucleotide-binding</keyword>
<dbReference type="GO" id="GO:0005524">
    <property type="term" value="F:ATP binding"/>
    <property type="evidence" value="ECO:0007669"/>
    <property type="project" value="UniProtKB-UniRule"/>
</dbReference>
<dbReference type="InterPro" id="IPR023214">
    <property type="entry name" value="HAD_sf"/>
</dbReference>
<evidence type="ECO:0000256" key="6">
    <source>
        <dbReference type="RuleBase" id="RU362081"/>
    </source>
</evidence>
<dbReference type="NCBIfam" id="TIGR01494">
    <property type="entry name" value="ATPase_P-type"/>
    <property type="match status" value="1"/>
</dbReference>
<dbReference type="Pfam" id="PF00702">
    <property type="entry name" value="Hydrolase"/>
    <property type="match status" value="1"/>
</dbReference>
<dbReference type="EMBL" id="OCST01000001">
    <property type="protein sequence ID" value="SOE48365.1"/>
    <property type="molecule type" value="Genomic_DNA"/>
</dbReference>
<organism evidence="8 9">
    <name type="scientific">Salinibacterium xinjiangense</name>
    <dbReference type="NCBI Taxonomy" id="386302"/>
    <lineage>
        <taxon>Bacteria</taxon>
        <taxon>Bacillati</taxon>
        <taxon>Actinomycetota</taxon>
        <taxon>Actinomycetes</taxon>
        <taxon>Micrococcales</taxon>
        <taxon>Microbacteriaceae</taxon>
        <taxon>Salinibacterium</taxon>
    </lineage>
</organism>
<evidence type="ECO:0000259" key="7">
    <source>
        <dbReference type="Pfam" id="PF00122"/>
    </source>
</evidence>
<evidence type="ECO:0000313" key="8">
    <source>
        <dbReference type="EMBL" id="SOE48365.1"/>
    </source>
</evidence>
<dbReference type="GO" id="GO:0005886">
    <property type="term" value="C:plasma membrane"/>
    <property type="evidence" value="ECO:0007669"/>
    <property type="project" value="UniProtKB-SubCell"/>
</dbReference>
<evidence type="ECO:0000313" key="9">
    <source>
        <dbReference type="Proteomes" id="UP000219440"/>
    </source>
</evidence>
<dbReference type="Pfam" id="PF00122">
    <property type="entry name" value="E1-E2_ATPase"/>
    <property type="match status" value="1"/>
</dbReference>
<proteinExistence type="inferred from homology"/>
<keyword evidence="5 6" id="KW-0472">Membrane</keyword>
<feature type="transmembrane region" description="Helical" evidence="6">
    <location>
        <begin position="61"/>
        <end position="86"/>
    </location>
</feature>
<dbReference type="GO" id="GO:0015086">
    <property type="term" value="F:cadmium ion transmembrane transporter activity"/>
    <property type="evidence" value="ECO:0007669"/>
    <property type="project" value="TreeGrafter"/>
</dbReference>
<dbReference type="SUPFAM" id="SSF56784">
    <property type="entry name" value="HAD-like"/>
    <property type="match status" value="1"/>
</dbReference>
<dbReference type="InterPro" id="IPR051014">
    <property type="entry name" value="Cation_Transport_ATPase_IB"/>
</dbReference>
<dbReference type="InterPro" id="IPR018303">
    <property type="entry name" value="ATPase_P-typ_P_site"/>
</dbReference>
<dbReference type="InterPro" id="IPR059000">
    <property type="entry name" value="ATPase_P-type_domA"/>
</dbReference>
<dbReference type="Gene3D" id="3.40.1110.10">
    <property type="entry name" value="Calcium-transporting ATPase, cytoplasmic domain N"/>
    <property type="match status" value="1"/>
</dbReference>
<feature type="transmembrane region" description="Helical" evidence="6">
    <location>
        <begin position="226"/>
        <end position="245"/>
    </location>
</feature>
<sequence length="617" mass="63572">MLRYRFISATLLVAAVAGILLLTPWAGVAQWVASGYAILIAVRSGWSMVTSLRTGTWGIDILAVAAIVSTVAIGDYWASLVVVLMLMSGEALEDFAAHRARSELTALMSRAPRIAHRESGDAVDDVPVDVVVAGDVLEVKPGEAVPVDSTLLSDGAYVDQSSINGESLPVWTGAGAQLLSGAINTDDVIRIRATTTAQLSQYQTIVDLVRGAADSRAPFVRLADRVAIPFTIGAFTLGIVAWIISGDPVRLAEVLVVATPCPLLIATPVAFIAGMSRAAARGVIVKGGGALEQLSRVRTAAFDKTGTITQGIPRVDRIDSLGGDDAQVLALAAALETHSAHVLAQAIVDGADGRSLDLPAATEVTEVVAMGLRGLVDGTEVAVGKLAFVALDAPQPWGALAAGETAVYVSRDNALVGRVVLTDQVRPEAAEAMARLHHLGVVRTLMLSGDAQDTAGKVAKGVGIDDVRGGLMPIDKVEAMRSIQPRPAMMVGDGVNDAPVLAVADVGVAMGARGATAASESADVVVLIDDLGRVPEVVSIAQRTVRIAYQSIGFGISLSVVLMLVASVGVLPAIIGAALQEVVDVVTILNSLRAGRHQAVGSRDGTFAPASRVSPGG</sequence>
<dbReference type="SUPFAM" id="SSF81665">
    <property type="entry name" value="Calcium ATPase, transmembrane domain M"/>
    <property type="match status" value="1"/>
</dbReference>
<keyword evidence="3 6" id="KW-0812">Transmembrane</keyword>
<dbReference type="NCBIfam" id="TIGR01512">
    <property type="entry name" value="ATPase-IB2_Cd"/>
    <property type="match status" value="1"/>
</dbReference>
<dbReference type="PANTHER" id="PTHR48085:SF5">
    <property type="entry name" value="CADMIUM_ZINC-TRANSPORTING ATPASE HMA4-RELATED"/>
    <property type="match status" value="1"/>
</dbReference>
<dbReference type="Gene3D" id="3.40.50.1000">
    <property type="entry name" value="HAD superfamily/HAD-like"/>
    <property type="match status" value="1"/>
</dbReference>
<dbReference type="RefSeq" id="WP_097059426.1">
    <property type="nucleotide sequence ID" value="NZ_BMLC01000002.1"/>
</dbReference>
<keyword evidence="9" id="KW-1185">Reference proteome</keyword>
<comment type="similarity">
    <text evidence="2 6">Belongs to the cation transport ATPase (P-type) (TC 3.A.3) family. Type IB subfamily.</text>
</comment>
<dbReference type="PRINTS" id="PR00119">
    <property type="entry name" value="CATATPASE"/>
</dbReference>
<reference evidence="8 9" key="1">
    <citation type="submission" date="2017-09" db="EMBL/GenBank/DDBJ databases">
        <authorList>
            <person name="Ehlers B."/>
            <person name="Leendertz F.H."/>
        </authorList>
    </citation>
    <scope>NUCLEOTIDE SEQUENCE [LARGE SCALE GENOMIC DNA]</scope>
    <source>
        <strain evidence="8 9">CGMCC 1.05381</strain>
    </source>
</reference>
<dbReference type="InterPro" id="IPR001757">
    <property type="entry name" value="P_typ_ATPase"/>
</dbReference>
<dbReference type="NCBIfam" id="TIGR01525">
    <property type="entry name" value="ATPase-IB_hvy"/>
    <property type="match status" value="1"/>
</dbReference>
<dbReference type="SUPFAM" id="SSF81653">
    <property type="entry name" value="Calcium ATPase, transduction domain A"/>
    <property type="match status" value="1"/>
</dbReference>
<dbReference type="InterPro" id="IPR023298">
    <property type="entry name" value="ATPase_P-typ_TM_dom_sf"/>
</dbReference>
<name>A0A2C8YDH2_9MICO</name>
<evidence type="ECO:0000256" key="4">
    <source>
        <dbReference type="ARBA" id="ARBA00022989"/>
    </source>
</evidence>
<feature type="transmembrane region" description="Helical" evidence="6">
    <location>
        <begin position="552"/>
        <end position="575"/>
    </location>
</feature>
<feature type="domain" description="P-type ATPase A" evidence="7">
    <location>
        <begin position="111"/>
        <end position="209"/>
    </location>
</feature>
<dbReference type="Gene3D" id="2.70.150.10">
    <property type="entry name" value="Calcium-transporting ATPase, cytoplasmic transduction domain A"/>
    <property type="match status" value="1"/>
</dbReference>
<evidence type="ECO:0000256" key="1">
    <source>
        <dbReference type="ARBA" id="ARBA00004651"/>
    </source>
</evidence>
<evidence type="ECO:0000256" key="2">
    <source>
        <dbReference type="ARBA" id="ARBA00006024"/>
    </source>
</evidence>
<evidence type="ECO:0000256" key="3">
    <source>
        <dbReference type="ARBA" id="ARBA00022692"/>
    </source>
</evidence>
<accession>A0A2C8YDH2</accession>
<dbReference type="InterPro" id="IPR023299">
    <property type="entry name" value="ATPase_P-typ_cyto_dom_N"/>
</dbReference>
<dbReference type="PANTHER" id="PTHR48085">
    <property type="entry name" value="CADMIUM/ZINC-TRANSPORTING ATPASE HMA2-RELATED"/>
    <property type="match status" value="1"/>
</dbReference>
<evidence type="ECO:0000256" key="5">
    <source>
        <dbReference type="ARBA" id="ARBA00023136"/>
    </source>
</evidence>
<dbReference type="InterPro" id="IPR027256">
    <property type="entry name" value="P-typ_ATPase_IB"/>
</dbReference>
<gene>
    <name evidence="8" type="ORF">SAMN06296378_0251</name>
</gene>
<dbReference type="GO" id="GO:0016887">
    <property type="term" value="F:ATP hydrolysis activity"/>
    <property type="evidence" value="ECO:0007669"/>
    <property type="project" value="InterPro"/>
</dbReference>